<evidence type="ECO:0000256" key="7">
    <source>
        <dbReference type="RuleBase" id="RU361218"/>
    </source>
</evidence>
<comment type="similarity">
    <text evidence="2 7">Belongs to the tetraspanin (TM4SF) family.</text>
</comment>
<comment type="subcellular location">
    <subcellularLocation>
        <location evidence="1 7">Membrane</location>
        <topology evidence="1 7">Multi-pass membrane protein</topology>
    </subcellularLocation>
</comment>
<dbReference type="OrthoDB" id="6366642at2759"/>
<dbReference type="EMBL" id="OC873391">
    <property type="protein sequence ID" value="CAD7636491.1"/>
    <property type="molecule type" value="Genomic_DNA"/>
</dbReference>
<organism evidence="8">
    <name type="scientific">Medioppia subpectinata</name>
    <dbReference type="NCBI Taxonomy" id="1979941"/>
    <lineage>
        <taxon>Eukaryota</taxon>
        <taxon>Metazoa</taxon>
        <taxon>Ecdysozoa</taxon>
        <taxon>Arthropoda</taxon>
        <taxon>Chelicerata</taxon>
        <taxon>Arachnida</taxon>
        <taxon>Acari</taxon>
        <taxon>Acariformes</taxon>
        <taxon>Sarcoptiformes</taxon>
        <taxon>Oribatida</taxon>
        <taxon>Brachypylina</taxon>
        <taxon>Oppioidea</taxon>
        <taxon>Oppiidae</taxon>
        <taxon>Medioppia</taxon>
    </lineage>
</organism>
<dbReference type="EMBL" id="CAJPIZ010018816">
    <property type="protein sequence ID" value="CAG2116699.1"/>
    <property type="molecule type" value="Genomic_DNA"/>
</dbReference>
<proteinExistence type="inferred from homology"/>
<dbReference type="Pfam" id="PF00335">
    <property type="entry name" value="Tetraspanin"/>
    <property type="match status" value="1"/>
</dbReference>
<keyword evidence="5 7" id="KW-0472">Membrane</keyword>
<evidence type="ECO:0000256" key="2">
    <source>
        <dbReference type="ARBA" id="ARBA00006840"/>
    </source>
</evidence>
<dbReference type="InterPro" id="IPR008952">
    <property type="entry name" value="Tetraspanin_EC2_sf"/>
</dbReference>
<dbReference type="InterPro" id="IPR000301">
    <property type="entry name" value="Tetraspanin_animals"/>
</dbReference>
<feature type="transmembrane region" description="Helical" evidence="7">
    <location>
        <begin position="12"/>
        <end position="35"/>
    </location>
</feature>
<evidence type="ECO:0000256" key="3">
    <source>
        <dbReference type="ARBA" id="ARBA00022692"/>
    </source>
</evidence>
<dbReference type="PIRSF" id="PIRSF002419">
    <property type="entry name" value="Tetraspanin"/>
    <property type="match status" value="1"/>
</dbReference>
<dbReference type="Proteomes" id="UP000759131">
    <property type="component" value="Unassembled WGS sequence"/>
</dbReference>
<dbReference type="PANTHER" id="PTHR19282:SF544">
    <property type="entry name" value="TETRASPANIN"/>
    <property type="match status" value="1"/>
</dbReference>
<dbReference type="GO" id="GO:0005886">
    <property type="term" value="C:plasma membrane"/>
    <property type="evidence" value="ECO:0007669"/>
    <property type="project" value="TreeGrafter"/>
</dbReference>
<dbReference type="PANTHER" id="PTHR19282">
    <property type="entry name" value="TETRASPANIN"/>
    <property type="match status" value="1"/>
</dbReference>
<feature type="disulfide bond" evidence="6">
    <location>
        <begin position="146"/>
        <end position="164"/>
    </location>
</feature>
<protein>
    <recommendedName>
        <fullName evidence="7">Tetraspanin</fullName>
    </recommendedName>
</protein>
<sequence>MGTNISCGAACIKYLLFIFNILWLIFAVVIIVLGFKCIDWSGDIEHIYNNSIKTGAGIVIAVGFLILIMAFIGCCGAITQNVCLLSTYSGIILILVIVEIVGVVLVFIYKNEIENELKTALSREFGKWNGPTARAVQVLQQRFRCCGVTDYRSDFSGESVPASCCDQWATGEAADKTCPKMFVQFSKGCADTIRDTINNYLWGIGGVAIALVVIQLLLVVSACCLAREL</sequence>
<evidence type="ECO:0000313" key="9">
    <source>
        <dbReference type="Proteomes" id="UP000759131"/>
    </source>
</evidence>
<dbReference type="CDD" id="cd03127">
    <property type="entry name" value="tetraspanin_LEL"/>
    <property type="match status" value="1"/>
</dbReference>
<accession>A0A7R9L7G2</accession>
<keyword evidence="6" id="KW-1015">Disulfide bond</keyword>
<feature type="transmembrane region" description="Helical" evidence="7">
    <location>
        <begin position="90"/>
        <end position="109"/>
    </location>
</feature>
<feature type="transmembrane region" description="Helical" evidence="7">
    <location>
        <begin position="55"/>
        <end position="78"/>
    </location>
</feature>
<keyword evidence="9" id="KW-1185">Reference proteome</keyword>
<name>A0A7R9L7G2_9ACAR</name>
<evidence type="ECO:0000313" key="8">
    <source>
        <dbReference type="EMBL" id="CAD7636491.1"/>
    </source>
</evidence>
<dbReference type="InterPro" id="IPR018499">
    <property type="entry name" value="Tetraspanin/Peripherin"/>
</dbReference>
<keyword evidence="4 7" id="KW-1133">Transmembrane helix</keyword>
<dbReference type="SUPFAM" id="SSF48652">
    <property type="entry name" value="Tetraspanin"/>
    <property type="match status" value="1"/>
</dbReference>
<gene>
    <name evidence="8" type="ORF">OSB1V03_LOCUS16658</name>
</gene>
<feature type="transmembrane region" description="Helical" evidence="7">
    <location>
        <begin position="200"/>
        <end position="226"/>
    </location>
</feature>
<reference evidence="8" key="1">
    <citation type="submission" date="2020-11" db="EMBL/GenBank/DDBJ databases">
        <authorList>
            <person name="Tran Van P."/>
        </authorList>
    </citation>
    <scope>NUCLEOTIDE SEQUENCE</scope>
</reference>
<dbReference type="AlphaFoldDB" id="A0A7R9L7G2"/>
<evidence type="ECO:0000256" key="5">
    <source>
        <dbReference type="ARBA" id="ARBA00023136"/>
    </source>
</evidence>
<dbReference type="Gene3D" id="1.10.1450.10">
    <property type="entry name" value="Tetraspanin"/>
    <property type="match status" value="1"/>
</dbReference>
<keyword evidence="3 7" id="KW-0812">Transmembrane</keyword>
<evidence type="ECO:0000256" key="4">
    <source>
        <dbReference type="ARBA" id="ARBA00022989"/>
    </source>
</evidence>
<evidence type="ECO:0000256" key="6">
    <source>
        <dbReference type="PIRSR" id="PIRSR002419-1"/>
    </source>
</evidence>
<dbReference type="PRINTS" id="PR00259">
    <property type="entry name" value="TMFOUR"/>
</dbReference>
<evidence type="ECO:0000256" key="1">
    <source>
        <dbReference type="ARBA" id="ARBA00004141"/>
    </source>
</evidence>